<dbReference type="AlphaFoldDB" id="A0A9N9LPU7"/>
<proteinExistence type="predicted"/>
<name>A0A9N9LPU7_9HELO</name>
<dbReference type="EMBL" id="CAJVRM010000251">
    <property type="protein sequence ID" value="CAG8978308.1"/>
    <property type="molecule type" value="Genomic_DNA"/>
</dbReference>
<protein>
    <submittedName>
        <fullName evidence="1">Uncharacterized protein</fullName>
    </submittedName>
</protein>
<evidence type="ECO:0000313" key="2">
    <source>
        <dbReference type="Proteomes" id="UP000701801"/>
    </source>
</evidence>
<keyword evidence="2" id="KW-1185">Reference proteome</keyword>
<reference evidence="1" key="1">
    <citation type="submission" date="2021-07" db="EMBL/GenBank/DDBJ databases">
        <authorList>
            <person name="Durling M."/>
        </authorList>
    </citation>
    <scope>NUCLEOTIDE SEQUENCE</scope>
</reference>
<dbReference type="OrthoDB" id="3533992at2759"/>
<comment type="caution">
    <text evidence="1">The sequence shown here is derived from an EMBL/GenBank/DDBJ whole genome shotgun (WGS) entry which is preliminary data.</text>
</comment>
<evidence type="ECO:0000313" key="1">
    <source>
        <dbReference type="EMBL" id="CAG8978308.1"/>
    </source>
</evidence>
<gene>
    <name evidence="1" type="ORF">HYALB_00005894</name>
</gene>
<dbReference type="Proteomes" id="UP000701801">
    <property type="component" value="Unassembled WGS sequence"/>
</dbReference>
<accession>A0A9N9LPU7</accession>
<organism evidence="1 2">
    <name type="scientific">Hymenoscyphus albidus</name>
    <dbReference type="NCBI Taxonomy" id="595503"/>
    <lineage>
        <taxon>Eukaryota</taxon>
        <taxon>Fungi</taxon>
        <taxon>Dikarya</taxon>
        <taxon>Ascomycota</taxon>
        <taxon>Pezizomycotina</taxon>
        <taxon>Leotiomycetes</taxon>
        <taxon>Helotiales</taxon>
        <taxon>Helotiaceae</taxon>
        <taxon>Hymenoscyphus</taxon>
    </lineage>
</organism>
<sequence>MVDSNSIQVLRLFEFMRLNELEIMRFQDDDCLLIPYLTDLVTACQEVGLAQPGSVNGGWWGRLTIESRKAILESKYRFISSFDTLTYLSLMSYAHKNLRTLRIEYDDLWRNIIPYLSAAHVQTLIEGLPYMQEFEFSPDDTQILCPSLNQISHALAQSRTLKTITCFPTQPRETLLNPTARASMSSRAQTPLWKGADFVWENHYKLRIIRIRSTFVLAS</sequence>